<evidence type="ECO:0000313" key="3">
    <source>
        <dbReference type="EMBL" id="HAE0402587.1"/>
    </source>
</evidence>
<accession>A0A5J1RTL2</accession>
<gene>
    <name evidence="1" type="ORF">CEE03_04040</name>
    <name evidence="3" type="ORF">G2165_05640</name>
    <name evidence="2" type="ORF">GYI59_22290</name>
</gene>
<dbReference type="EMBL" id="DAAHMB010000019">
    <property type="protein sequence ID" value="HAB6566369.1"/>
    <property type="molecule type" value="Genomic_DNA"/>
</dbReference>
<evidence type="ECO:0008006" key="4">
    <source>
        <dbReference type="Google" id="ProtNLM"/>
    </source>
</evidence>
<protein>
    <recommendedName>
        <fullName evidence="4">DUF3800 domain-containing protein</fullName>
    </recommendedName>
</protein>
<reference evidence="3" key="3">
    <citation type="submission" date="2019-01" db="EMBL/GenBank/DDBJ databases">
        <authorList>
            <consortium name="NCBI Pathogen Detection Project"/>
        </authorList>
    </citation>
    <scope>NUCLEOTIDE SEQUENCE</scope>
    <source>
        <strain evidence="2">00-0084</strain>
        <strain evidence="3">Sam_2c245506-e6a1-4a6d-a922-630da47117cd</strain>
    </source>
</reference>
<reference evidence="1" key="2">
    <citation type="submission" date="2018-07" db="EMBL/GenBank/DDBJ databases">
        <authorList>
            <consortium name="NARMS: The National Antimicrobial Resistance Monitoring System"/>
        </authorList>
    </citation>
    <scope>NUCLEOTIDE SEQUENCE</scope>
    <source>
        <strain evidence="1">FSIS1701469</strain>
    </source>
</reference>
<dbReference type="InterPro" id="IPR024524">
    <property type="entry name" value="DUF3800"/>
</dbReference>
<evidence type="ECO:0000313" key="1">
    <source>
        <dbReference type="EMBL" id="EDI3823720.1"/>
    </source>
</evidence>
<name>A0A5J1RTL2_SALET</name>
<dbReference type="RefSeq" id="WP_023138943.1">
    <property type="nucleotide sequence ID" value="NZ_CALPAC010000004.1"/>
</dbReference>
<evidence type="ECO:0000313" key="2">
    <source>
        <dbReference type="EMBL" id="HAB6566369.1"/>
    </source>
</evidence>
<dbReference type="AlphaFoldDB" id="A0A5J1RTL2"/>
<dbReference type="EMBL" id="DAAQQD010000002">
    <property type="protein sequence ID" value="HAE0402587.1"/>
    <property type="molecule type" value="Genomic_DNA"/>
</dbReference>
<comment type="caution">
    <text evidence="3">The sequence shown here is derived from an EMBL/GenBank/DDBJ whole genome shotgun (WGS) entry which is preliminary data.</text>
</comment>
<proteinExistence type="predicted"/>
<dbReference type="Pfam" id="PF12686">
    <property type="entry name" value="DUF3800"/>
    <property type="match status" value="1"/>
</dbReference>
<sequence>MKYGYVTSNKNYIFYYDESNNIRNFTLRGNKYNVDNNPQSTYSPIFVLAGIVTNQTKHNISAQEVRTLLNIQSNVKEIKLKHVGTGSFPELMNNKKIHVFLTWLLESPFFIHYYATNTVYWSFLDIIEDLAHYLFDDKNSSLFKKAFHNNIDLRSQLDFYKNALYILIKKDKTGFLKLMNDFNYPEINNNDANKFYKSLHKFCRSHTNSYLSYKHKNPNHIEKSLLELTRLLSICKDIDNAELTFNDKDLLIDSFSHFYLNRLNGFRNSQHLLDEEDLVEPHLVLSTKNEFIGDEKNQYYGLNFKFIKSESNIEIQISDIIAGIIRSLYSFIEQVEFSEIDSFIENSTELQKDNIKKLSMLISKSVNECEGFIFRTQPQMDESKMYKLLS</sequence>
<dbReference type="EMBL" id="AAMKVT010000002">
    <property type="protein sequence ID" value="EDI3823720.1"/>
    <property type="molecule type" value="Genomic_DNA"/>
</dbReference>
<organism evidence="3">
    <name type="scientific">Salmonella enterica subsp. enterica serovar Rissen</name>
    <dbReference type="NCBI Taxonomy" id="399587"/>
    <lineage>
        <taxon>Bacteria</taxon>
        <taxon>Pseudomonadati</taxon>
        <taxon>Pseudomonadota</taxon>
        <taxon>Gammaproteobacteria</taxon>
        <taxon>Enterobacterales</taxon>
        <taxon>Enterobacteriaceae</taxon>
        <taxon>Salmonella</taxon>
    </lineage>
</organism>
<reference evidence="3" key="1">
    <citation type="journal article" date="2018" name="Genome Biol.">
        <title>SKESA: strategic k-mer extension for scrupulous assemblies.</title>
        <authorList>
            <person name="Souvorov A."/>
            <person name="Agarwala R."/>
            <person name="Lipman D.J."/>
        </authorList>
    </citation>
    <scope>NUCLEOTIDE SEQUENCE</scope>
    <source>
        <strain evidence="2">00-0084</strain>
        <strain evidence="3">Sam_2c245506-e6a1-4a6d-a922-630da47117cd</strain>
    </source>
</reference>